<gene>
    <name evidence="1" type="ORF">DFR76_11846</name>
</gene>
<accession>A0A370HN50</accession>
<sequence length="103" mass="11522">MPHTARLQRRILRDFPQPGSAAEILAALDRMAAETTHSRDYFESERVKAAIVLLANGSATEFRRAVNLAKRDWRDVLVDADLASEDWPARLDAELGPPADDDH</sequence>
<dbReference type="Proteomes" id="UP000254869">
    <property type="component" value="Unassembled WGS sequence"/>
</dbReference>
<dbReference type="EMBL" id="QQBC01000018">
    <property type="protein sequence ID" value="RDI59655.1"/>
    <property type="molecule type" value="Genomic_DNA"/>
</dbReference>
<comment type="caution">
    <text evidence="1">The sequence shown here is derived from an EMBL/GenBank/DDBJ whole genome shotgun (WGS) entry which is preliminary data.</text>
</comment>
<evidence type="ECO:0000313" key="2">
    <source>
        <dbReference type="Proteomes" id="UP000254869"/>
    </source>
</evidence>
<name>A0A370HN50_9NOCA</name>
<keyword evidence="2" id="KW-1185">Reference proteome</keyword>
<organism evidence="1 2">
    <name type="scientific">Nocardia pseudobrasiliensis</name>
    <dbReference type="NCBI Taxonomy" id="45979"/>
    <lineage>
        <taxon>Bacteria</taxon>
        <taxon>Bacillati</taxon>
        <taxon>Actinomycetota</taxon>
        <taxon>Actinomycetes</taxon>
        <taxon>Mycobacteriales</taxon>
        <taxon>Nocardiaceae</taxon>
        <taxon>Nocardia</taxon>
    </lineage>
</organism>
<dbReference type="AlphaFoldDB" id="A0A370HN50"/>
<dbReference type="RefSeq" id="WP_068008047.1">
    <property type="nucleotide sequence ID" value="NZ_QQBC01000018.1"/>
</dbReference>
<protein>
    <submittedName>
        <fullName evidence="1">Uncharacterized protein</fullName>
    </submittedName>
</protein>
<evidence type="ECO:0000313" key="1">
    <source>
        <dbReference type="EMBL" id="RDI59655.1"/>
    </source>
</evidence>
<reference evidence="1 2" key="1">
    <citation type="submission" date="2018-07" db="EMBL/GenBank/DDBJ databases">
        <title>Genomic Encyclopedia of Type Strains, Phase IV (KMG-IV): sequencing the most valuable type-strain genomes for metagenomic binning, comparative biology and taxonomic classification.</title>
        <authorList>
            <person name="Goeker M."/>
        </authorList>
    </citation>
    <scope>NUCLEOTIDE SEQUENCE [LARGE SCALE GENOMIC DNA]</scope>
    <source>
        <strain evidence="1 2">DSM 44290</strain>
    </source>
</reference>
<dbReference type="STRING" id="1210086.GCA_001613105_07435"/>
<proteinExistence type="predicted"/>